<sequence length="210" mass="23644">METHHEPTIDGPQIAKLNRDLLWQIFALNADIAAGAPANTHSDYLFNLSPLTITRHSSQVCASWRQLILGSPSLWGNMIDLESLQQKSDTWRNEVLLRTGNSELSIKGNVMAETSEFFVSLFKNHWTRIKRIQVLFCMHAEEWPDAWNALGCPAPSLRLCSIHFGYGLPRIYSSPGFSLFANHAPLLTSFQHIRKTSHWSLASSSLDGDL</sequence>
<name>A0A0C3BU69_HEBCY</name>
<evidence type="ECO:0008006" key="3">
    <source>
        <dbReference type="Google" id="ProtNLM"/>
    </source>
</evidence>
<protein>
    <recommendedName>
        <fullName evidence="3">F-box domain-containing protein</fullName>
    </recommendedName>
</protein>
<gene>
    <name evidence="1" type="ORF">M413DRAFT_32909</name>
</gene>
<dbReference type="OrthoDB" id="3064206at2759"/>
<proteinExistence type="predicted"/>
<accession>A0A0C3BU69</accession>
<evidence type="ECO:0000313" key="2">
    <source>
        <dbReference type="Proteomes" id="UP000053424"/>
    </source>
</evidence>
<keyword evidence="2" id="KW-1185">Reference proteome</keyword>
<dbReference type="AlphaFoldDB" id="A0A0C3BU69"/>
<dbReference type="Proteomes" id="UP000053424">
    <property type="component" value="Unassembled WGS sequence"/>
</dbReference>
<dbReference type="HOGENOM" id="CLU_1310279_0_0_1"/>
<dbReference type="EMBL" id="KN831843">
    <property type="protein sequence ID" value="KIM34926.1"/>
    <property type="molecule type" value="Genomic_DNA"/>
</dbReference>
<organism evidence="1 2">
    <name type="scientific">Hebeloma cylindrosporum</name>
    <dbReference type="NCBI Taxonomy" id="76867"/>
    <lineage>
        <taxon>Eukaryota</taxon>
        <taxon>Fungi</taxon>
        <taxon>Dikarya</taxon>
        <taxon>Basidiomycota</taxon>
        <taxon>Agaricomycotina</taxon>
        <taxon>Agaricomycetes</taxon>
        <taxon>Agaricomycetidae</taxon>
        <taxon>Agaricales</taxon>
        <taxon>Agaricineae</taxon>
        <taxon>Hymenogastraceae</taxon>
        <taxon>Hebeloma</taxon>
    </lineage>
</organism>
<reference evidence="2" key="2">
    <citation type="submission" date="2015-01" db="EMBL/GenBank/DDBJ databases">
        <title>Evolutionary Origins and Diversification of the Mycorrhizal Mutualists.</title>
        <authorList>
            <consortium name="DOE Joint Genome Institute"/>
            <consortium name="Mycorrhizal Genomics Consortium"/>
            <person name="Kohler A."/>
            <person name="Kuo A."/>
            <person name="Nagy L.G."/>
            <person name="Floudas D."/>
            <person name="Copeland A."/>
            <person name="Barry K.W."/>
            <person name="Cichocki N."/>
            <person name="Veneault-Fourrey C."/>
            <person name="LaButti K."/>
            <person name="Lindquist E.A."/>
            <person name="Lipzen A."/>
            <person name="Lundell T."/>
            <person name="Morin E."/>
            <person name="Murat C."/>
            <person name="Riley R."/>
            <person name="Ohm R."/>
            <person name="Sun H."/>
            <person name="Tunlid A."/>
            <person name="Henrissat B."/>
            <person name="Grigoriev I.V."/>
            <person name="Hibbett D.S."/>
            <person name="Martin F."/>
        </authorList>
    </citation>
    <scope>NUCLEOTIDE SEQUENCE [LARGE SCALE GENOMIC DNA]</scope>
    <source>
        <strain evidence="2">h7</strain>
    </source>
</reference>
<evidence type="ECO:0000313" key="1">
    <source>
        <dbReference type="EMBL" id="KIM34926.1"/>
    </source>
</evidence>
<reference evidence="1 2" key="1">
    <citation type="submission" date="2014-04" db="EMBL/GenBank/DDBJ databases">
        <authorList>
            <consortium name="DOE Joint Genome Institute"/>
            <person name="Kuo A."/>
            <person name="Gay G."/>
            <person name="Dore J."/>
            <person name="Kohler A."/>
            <person name="Nagy L.G."/>
            <person name="Floudas D."/>
            <person name="Copeland A."/>
            <person name="Barry K.W."/>
            <person name="Cichocki N."/>
            <person name="Veneault-Fourrey C."/>
            <person name="LaButti K."/>
            <person name="Lindquist E.A."/>
            <person name="Lipzen A."/>
            <person name="Lundell T."/>
            <person name="Morin E."/>
            <person name="Murat C."/>
            <person name="Sun H."/>
            <person name="Tunlid A."/>
            <person name="Henrissat B."/>
            <person name="Grigoriev I.V."/>
            <person name="Hibbett D.S."/>
            <person name="Martin F."/>
            <person name="Nordberg H.P."/>
            <person name="Cantor M.N."/>
            <person name="Hua S.X."/>
        </authorList>
    </citation>
    <scope>NUCLEOTIDE SEQUENCE [LARGE SCALE GENOMIC DNA]</scope>
    <source>
        <strain evidence="2">h7</strain>
    </source>
</reference>